<sequence>MPIPTAIPPPRPEPVREVCYQTLLSRIIDGTYPAGTRLDDDVLAAEFGLSRGPLREALNGLASFHMVEILPRRATIVSAIDQRSLREATTVLYVLVADAMRLTVGRLTAADRAALVAYRDTALTSDAVVRQTVRCCRVWTDFYAVIVNRLGNPEYDRVIRWIGPYARRFNWQIADLIDPTTEAAFELAEIEALLAGDVDALMTIWHEHTAVYIPGLVDGVQDHGGPLEPEVTGDTCAGRATAQIREAIADGTLLPGETLVEADLIAWLGVSRTPVRDALRRLSRQALVELEPGRPTRVAVIEEADLRNLADVAHVLRRTVAQLALRDRPEHLAAQLREGLADVTAAAPGMATTLAVGDLFHRLDTALGRGVYGQILEPIHVRGRFFAVRHPEAASDMTLDLAQQLVDAVETRDAGALDEALHRYFSFGGERRSVGRGRRDRAA</sequence>
<evidence type="ECO:0000259" key="4">
    <source>
        <dbReference type="PROSITE" id="PS50949"/>
    </source>
</evidence>
<dbReference type="InterPro" id="IPR036388">
    <property type="entry name" value="WH-like_DNA-bd_sf"/>
</dbReference>
<keyword evidence="3" id="KW-0804">Transcription</keyword>
<feature type="domain" description="HTH gntR-type" evidence="4">
    <location>
        <begin position="234"/>
        <end position="301"/>
    </location>
</feature>
<dbReference type="PROSITE" id="PS50949">
    <property type="entry name" value="HTH_GNTR"/>
    <property type="match status" value="2"/>
</dbReference>
<dbReference type="PANTHER" id="PTHR43537:SF52">
    <property type="entry name" value="FATTY ACID METABOLISM REGULATOR PROTEIN"/>
    <property type="match status" value="1"/>
</dbReference>
<feature type="domain" description="HTH gntR-type" evidence="4">
    <location>
        <begin position="13"/>
        <end position="80"/>
    </location>
</feature>
<dbReference type="AlphaFoldDB" id="A0A413RJ96"/>
<dbReference type="RefSeq" id="WP_118767945.1">
    <property type="nucleotide sequence ID" value="NZ_QWKP01000212.1"/>
</dbReference>
<dbReference type="CDD" id="cd07377">
    <property type="entry name" value="WHTH_GntR"/>
    <property type="match status" value="1"/>
</dbReference>
<accession>A0A413RJ96</accession>
<comment type="caution">
    <text evidence="5">The sequence shown here is derived from an EMBL/GenBank/DDBJ whole genome shotgun (WGS) entry which is preliminary data.</text>
</comment>
<evidence type="ECO:0000313" key="5">
    <source>
        <dbReference type="EMBL" id="RHA38582.1"/>
    </source>
</evidence>
<gene>
    <name evidence="5" type="ORF">D1825_13570</name>
</gene>
<dbReference type="Gene3D" id="1.10.10.10">
    <property type="entry name" value="Winged helix-like DNA-binding domain superfamily/Winged helix DNA-binding domain"/>
    <property type="match status" value="2"/>
</dbReference>
<evidence type="ECO:0000313" key="6">
    <source>
        <dbReference type="Proteomes" id="UP000283374"/>
    </source>
</evidence>
<organism evidence="5 6">
    <name type="scientific">Cellulomonas rhizosphaerae</name>
    <dbReference type="NCBI Taxonomy" id="2293719"/>
    <lineage>
        <taxon>Bacteria</taxon>
        <taxon>Bacillati</taxon>
        <taxon>Actinomycetota</taxon>
        <taxon>Actinomycetes</taxon>
        <taxon>Micrococcales</taxon>
        <taxon>Cellulomonadaceae</taxon>
        <taxon>Cellulomonas</taxon>
    </lineage>
</organism>
<name>A0A413RJ96_9CELL</name>
<dbReference type="GO" id="GO:0003677">
    <property type="term" value="F:DNA binding"/>
    <property type="evidence" value="ECO:0007669"/>
    <property type="project" value="UniProtKB-KW"/>
</dbReference>
<keyword evidence="6" id="KW-1185">Reference proteome</keyword>
<proteinExistence type="predicted"/>
<dbReference type="InterPro" id="IPR008920">
    <property type="entry name" value="TF_FadR/GntR_C"/>
</dbReference>
<dbReference type="Pfam" id="PF00392">
    <property type="entry name" value="GntR"/>
    <property type="match status" value="2"/>
</dbReference>
<dbReference type="Proteomes" id="UP000283374">
    <property type="component" value="Unassembled WGS sequence"/>
</dbReference>
<keyword evidence="1" id="KW-0805">Transcription regulation</keyword>
<dbReference type="PANTHER" id="PTHR43537">
    <property type="entry name" value="TRANSCRIPTIONAL REGULATOR, GNTR FAMILY"/>
    <property type="match status" value="1"/>
</dbReference>
<protein>
    <submittedName>
        <fullName evidence="5">GntR family transcriptional regulator</fullName>
    </submittedName>
</protein>
<dbReference type="GO" id="GO:0003700">
    <property type="term" value="F:DNA-binding transcription factor activity"/>
    <property type="evidence" value="ECO:0007669"/>
    <property type="project" value="InterPro"/>
</dbReference>
<keyword evidence="2" id="KW-0238">DNA-binding</keyword>
<evidence type="ECO:0000256" key="2">
    <source>
        <dbReference type="ARBA" id="ARBA00023125"/>
    </source>
</evidence>
<dbReference type="InterPro" id="IPR036390">
    <property type="entry name" value="WH_DNA-bd_sf"/>
</dbReference>
<evidence type="ECO:0000256" key="3">
    <source>
        <dbReference type="ARBA" id="ARBA00023163"/>
    </source>
</evidence>
<dbReference type="OrthoDB" id="8680240at2"/>
<dbReference type="InterPro" id="IPR000524">
    <property type="entry name" value="Tscrpt_reg_HTH_GntR"/>
</dbReference>
<evidence type="ECO:0000256" key="1">
    <source>
        <dbReference type="ARBA" id="ARBA00023015"/>
    </source>
</evidence>
<dbReference type="SUPFAM" id="SSF46785">
    <property type="entry name" value="Winged helix' DNA-binding domain"/>
    <property type="match status" value="2"/>
</dbReference>
<dbReference type="SMART" id="SM00345">
    <property type="entry name" value="HTH_GNTR"/>
    <property type="match status" value="2"/>
</dbReference>
<dbReference type="EMBL" id="QWKP01000212">
    <property type="protein sequence ID" value="RHA38582.1"/>
    <property type="molecule type" value="Genomic_DNA"/>
</dbReference>
<dbReference type="SUPFAM" id="SSF48008">
    <property type="entry name" value="GntR ligand-binding domain-like"/>
    <property type="match status" value="1"/>
</dbReference>
<reference evidence="5 6" key="1">
    <citation type="submission" date="2018-08" db="EMBL/GenBank/DDBJ databases">
        <title>Cellulomonas rhizosphaerae sp. nov., a novel actinomycete isolated from soil.</title>
        <authorList>
            <person name="Tian Y."/>
        </authorList>
    </citation>
    <scope>NUCLEOTIDE SEQUENCE [LARGE SCALE GENOMIC DNA]</scope>
    <source>
        <strain evidence="5 6">NEAU-TCZ24</strain>
    </source>
</reference>